<feature type="domain" description="Transposase IS110-like N-terminal" evidence="1">
    <location>
        <begin position="7"/>
        <end position="146"/>
    </location>
</feature>
<dbReference type="NCBIfam" id="NF033542">
    <property type="entry name" value="transpos_IS110"/>
    <property type="match status" value="1"/>
</dbReference>
<dbReference type="RefSeq" id="WP_183512648.1">
    <property type="nucleotide sequence ID" value="NZ_BAABGK010000108.1"/>
</dbReference>
<proteinExistence type="predicted"/>
<dbReference type="GO" id="GO:0004803">
    <property type="term" value="F:transposase activity"/>
    <property type="evidence" value="ECO:0007669"/>
    <property type="project" value="InterPro"/>
</dbReference>
<dbReference type="GO" id="GO:0003677">
    <property type="term" value="F:DNA binding"/>
    <property type="evidence" value="ECO:0007669"/>
    <property type="project" value="InterPro"/>
</dbReference>
<dbReference type="PANTHER" id="PTHR33055:SF3">
    <property type="entry name" value="PUTATIVE TRANSPOSASE FOR IS117-RELATED"/>
    <property type="match status" value="1"/>
</dbReference>
<name>A0A839QMT8_9MICC</name>
<organism evidence="3 4">
    <name type="scientific">Paeniglutamicibacter cryotolerans</name>
    <dbReference type="NCBI Taxonomy" id="670079"/>
    <lineage>
        <taxon>Bacteria</taxon>
        <taxon>Bacillati</taxon>
        <taxon>Actinomycetota</taxon>
        <taxon>Actinomycetes</taxon>
        <taxon>Micrococcales</taxon>
        <taxon>Micrococcaceae</taxon>
        <taxon>Paeniglutamicibacter</taxon>
    </lineage>
</organism>
<feature type="domain" description="Transposase IS116/IS110/IS902 C-terminal" evidence="2">
    <location>
        <begin position="220"/>
        <end position="289"/>
    </location>
</feature>
<dbReference type="EMBL" id="JACHVS010000002">
    <property type="protein sequence ID" value="MBB2997090.1"/>
    <property type="molecule type" value="Genomic_DNA"/>
</dbReference>
<dbReference type="PANTHER" id="PTHR33055">
    <property type="entry name" value="TRANSPOSASE FOR INSERTION SEQUENCE ELEMENT IS1111A"/>
    <property type="match status" value="1"/>
</dbReference>
<gene>
    <name evidence="3" type="ORF">E9229_003337</name>
</gene>
<protein>
    <submittedName>
        <fullName evidence="3">Transposase</fullName>
    </submittedName>
</protein>
<dbReference type="InterPro" id="IPR003346">
    <property type="entry name" value="Transposase_20"/>
</dbReference>
<reference evidence="3 4" key="1">
    <citation type="submission" date="2020-08" db="EMBL/GenBank/DDBJ databases">
        <title>Sequencing the genomes of 1000 actinobacteria strains.</title>
        <authorList>
            <person name="Klenk H.-P."/>
        </authorList>
    </citation>
    <scope>NUCLEOTIDE SEQUENCE [LARGE SCALE GENOMIC DNA]</scope>
    <source>
        <strain evidence="3 4">DSM 22826</strain>
    </source>
</reference>
<dbReference type="Proteomes" id="UP000523000">
    <property type="component" value="Unassembled WGS sequence"/>
</dbReference>
<evidence type="ECO:0000313" key="4">
    <source>
        <dbReference type="Proteomes" id="UP000523000"/>
    </source>
</evidence>
<accession>A0A839QMT8</accession>
<comment type="caution">
    <text evidence="3">The sequence shown here is derived from an EMBL/GenBank/DDBJ whole genome shotgun (WGS) entry which is preliminary data.</text>
</comment>
<dbReference type="AlphaFoldDB" id="A0A839QMT8"/>
<dbReference type="Pfam" id="PF01548">
    <property type="entry name" value="DEDD_Tnp_IS110"/>
    <property type="match status" value="1"/>
</dbReference>
<keyword evidence="4" id="KW-1185">Reference proteome</keyword>
<dbReference type="InterPro" id="IPR002525">
    <property type="entry name" value="Transp_IS110-like_N"/>
</dbReference>
<evidence type="ECO:0000259" key="2">
    <source>
        <dbReference type="Pfam" id="PF02371"/>
    </source>
</evidence>
<evidence type="ECO:0000313" key="3">
    <source>
        <dbReference type="EMBL" id="MBB2997090.1"/>
    </source>
</evidence>
<sequence length="377" mass="41974">MFERTHIGLDVHAQSIVACALNPATGEIARAKMNADPVAVLDWIQKQETGSKVVYEAGPTGFGLARFLREHDIDCVIAAPSKLLKAPGEHVKTDKRDALTLARILSLGQITEVRVPTPEQEALRDLSRARQQASKELAHSRQRINAFTLRHGLYYPEKSRWTQDHLDWLRKQHFEEAAARQALEADLELEVTLLAHLKRLEALIAEHAQDCEYAGVIDALKCFRGIDTTTAYGLAVEIGDWTRFSGSSIGSYLGLVPSEHSSGTTRSQGSITRAGNTYARRLLVEAAWQHDRPYTRPGARLMKQFELVDSATRLRAMEGNHRLHRVWENFTQRGKKRTKANTAVARELAGWCWSVAAPLQEQAARTPIFSGAAIDAA</sequence>
<dbReference type="Pfam" id="PF02371">
    <property type="entry name" value="Transposase_20"/>
    <property type="match status" value="1"/>
</dbReference>
<dbReference type="InterPro" id="IPR047650">
    <property type="entry name" value="Transpos_IS110"/>
</dbReference>
<dbReference type="GO" id="GO:0006313">
    <property type="term" value="P:DNA transposition"/>
    <property type="evidence" value="ECO:0007669"/>
    <property type="project" value="InterPro"/>
</dbReference>
<evidence type="ECO:0000259" key="1">
    <source>
        <dbReference type="Pfam" id="PF01548"/>
    </source>
</evidence>